<comment type="caution">
    <text evidence="1">The sequence shown here is derived from an EMBL/GenBank/DDBJ whole genome shotgun (WGS) entry which is preliminary data.</text>
</comment>
<feature type="non-terminal residue" evidence="1">
    <location>
        <position position="1"/>
    </location>
</feature>
<reference evidence="1" key="1">
    <citation type="journal article" date="2014" name="Front. Microbiol.">
        <title>High frequency of phylogenetically diverse reductive dehalogenase-homologous genes in deep subseafloor sedimentary metagenomes.</title>
        <authorList>
            <person name="Kawai M."/>
            <person name="Futagami T."/>
            <person name="Toyoda A."/>
            <person name="Takaki Y."/>
            <person name="Nishi S."/>
            <person name="Hori S."/>
            <person name="Arai W."/>
            <person name="Tsubouchi T."/>
            <person name="Morono Y."/>
            <person name="Uchiyama I."/>
            <person name="Ito T."/>
            <person name="Fujiyama A."/>
            <person name="Inagaki F."/>
            <person name="Takami H."/>
        </authorList>
    </citation>
    <scope>NUCLEOTIDE SEQUENCE</scope>
    <source>
        <strain evidence="1">Expedition CK06-06</strain>
    </source>
</reference>
<proteinExistence type="predicted"/>
<gene>
    <name evidence="1" type="ORF">S01H4_27276</name>
</gene>
<dbReference type="AlphaFoldDB" id="X1BUS8"/>
<name>X1BUS8_9ZZZZ</name>
<accession>X1BUS8</accession>
<sequence>RKAGKIWGFVNPDRAVLISNRLSEISPYFTIEAQK</sequence>
<organism evidence="1">
    <name type="scientific">marine sediment metagenome</name>
    <dbReference type="NCBI Taxonomy" id="412755"/>
    <lineage>
        <taxon>unclassified sequences</taxon>
        <taxon>metagenomes</taxon>
        <taxon>ecological metagenomes</taxon>
    </lineage>
</organism>
<evidence type="ECO:0000313" key="1">
    <source>
        <dbReference type="EMBL" id="GAG75906.1"/>
    </source>
</evidence>
<dbReference type="EMBL" id="BART01013299">
    <property type="protein sequence ID" value="GAG75906.1"/>
    <property type="molecule type" value="Genomic_DNA"/>
</dbReference>
<protein>
    <submittedName>
        <fullName evidence="1">Uncharacterized protein</fullName>
    </submittedName>
</protein>